<dbReference type="Proteomes" id="UP000461768">
    <property type="component" value="Unassembled WGS sequence"/>
</dbReference>
<evidence type="ECO:0000313" key="2">
    <source>
        <dbReference type="EMBL" id="KAB1434231.1"/>
    </source>
</evidence>
<protein>
    <submittedName>
        <fullName evidence="2">Sigma-70 family RNA polymerase sigma factor</fullName>
    </submittedName>
</protein>
<proteinExistence type="predicted"/>
<keyword evidence="3" id="KW-1185">Reference proteome</keyword>
<reference evidence="2 3" key="2">
    <citation type="submission" date="2020-02" db="EMBL/GenBank/DDBJ databases">
        <title>Candidatus Galacturonibacter soehngenii shows hetero-acetogenic catabolism of galacturonic acid but lacks a canonical carbon monoxide dehydrogenase/acetyl-CoA synthase complex.</title>
        <authorList>
            <person name="Diender M."/>
            <person name="Stouten G.R."/>
            <person name="Petersen J.F."/>
            <person name="Nielsen P.H."/>
            <person name="Dueholm M.S."/>
            <person name="Pronk J.T."/>
            <person name="Van Loosdrecht M.C.M."/>
        </authorList>
    </citation>
    <scope>NUCLEOTIDE SEQUENCE [LARGE SCALE GENOMIC DNA]</scope>
    <source>
        <strain evidence="2">GalUA</strain>
    </source>
</reference>
<dbReference type="Pfam" id="PF08281">
    <property type="entry name" value="Sigma70_r4_2"/>
    <property type="match status" value="1"/>
</dbReference>
<evidence type="ECO:0000313" key="3">
    <source>
        <dbReference type="Proteomes" id="UP000461768"/>
    </source>
</evidence>
<dbReference type="RefSeq" id="WP_151148149.1">
    <property type="nucleotide sequence ID" value="NZ_WAGX01000008.1"/>
</dbReference>
<organism evidence="2 3">
    <name type="scientific">Candidatus Galacturonatibacter soehngenii</name>
    <dbReference type="NCBI Taxonomy" id="2307010"/>
    <lineage>
        <taxon>Bacteria</taxon>
        <taxon>Bacillati</taxon>
        <taxon>Bacillota</taxon>
        <taxon>Clostridia</taxon>
        <taxon>Lachnospirales</taxon>
        <taxon>Lachnospiraceae</taxon>
        <taxon>Candidatus Galacturonatibacter</taxon>
    </lineage>
</organism>
<dbReference type="GO" id="GO:0003677">
    <property type="term" value="F:DNA binding"/>
    <property type="evidence" value="ECO:0007669"/>
    <property type="project" value="InterPro"/>
</dbReference>
<dbReference type="SUPFAM" id="SSF88659">
    <property type="entry name" value="Sigma3 and sigma4 domains of RNA polymerase sigma factors"/>
    <property type="match status" value="1"/>
</dbReference>
<dbReference type="InterPro" id="IPR013324">
    <property type="entry name" value="RNA_pol_sigma_r3/r4-like"/>
</dbReference>
<dbReference type="OrthoDB" id="9791844at2"/>
<dbReference type="AlphaFoldDB" id="A0A7V7UA48"/>
<comment type="caution">
    <text evidence="2">The sequence shown here is derived from an EMBL/GenBank/DDBJ whole genome shotgun (WGS) entry which is preliminary data.</text>
</comment>
<dbReference type="InterPro" id="IPR013249">
    <property type="entry name" value="RNA_pol_sigma70_r4_t2"/>
</dbReference>
<reference evidence="2 3" key="1">
    <citation type="submission" date="2019-09" db="EMBL/GenBank/DDBJ databases">
        <authorList>
            <person name="Valk L.C."/>
        </authorList>
    </citation>
    <scope>NUCLEOTIDE SEQUENCE [LARGE SCALE GENOMIC DNA]</scope>
    <source>
        <strain evidence="2">GalUA</strain>
    </source>
</reference>
<dbReference type="Gene3D" id="1.10.10.10">
    <property type="entry name" value="Winged helix-like DNA-binding domain superfamily/Winged helix DNA-binding domain"/>
    <property type="match status" value="1"/>
</dbReference>
<sequence length="139" mass="16331">MAKINLRDFYPFYNADLFTEIPDEVESALLEAERLERNYIRRRFYNKAYYSLDADDGIENDILFVSLTPCELYERKMTAEQLQATMASLPDKQGKRIYAHYILGISKSDIARVEGVDEKAVRVSIERALRNMEKFLKKF</sequence>
<dbReference type="InterPro" id="IPR036388">
    <property type="entry name" value="WH-like_DNA-bd_sf"/>
</dbReference>
<dbReference type="GO" id="GO:0006352">
    <property type="term" value="P:DNA-templated transcription initiation"/>
    <property type="evidence" value="ECO:0007669"/>
    <property type="project" value="InterPro"/>
</dbReference>
<dbReference type="EMBL" id="WAGX01000008">
    <property type="protein sequence ID" value="KAB1434231.1"/>
    <property type="molecule type" value="Genomic_DNA"/>
</dbReference>
<feature type="domain" description="RNA polymerase sigma factor 70 region 4 type 2" evidence="1">
    <location>
        <begin position="80"/>
        <end position="132"/>
    </location>
</feature>
<gene>
    <name evidence="2" type="ORF">F7O84_17190</name>
</gene>
<name>A0A7V7UA48_9FIRM</name>
<accession>A0A7V7UA48</accession>
<dbReference type="GO" id="GO:0016987">
    <property type="term" value="F:sigma factor activity"/>
    <property type="evidence" value="ECO:0007669"/>
    <property type="project" value="InterPro"/>
</dbReference>
<evidence type="ECO:0000259" key="1">
    <source>
        <dbReference type="Pfam" id="PF08281"/>
    </source>
</evidence>